<dbReference type="Gene3D" id="3.40.630.30">
    <property type="match status" value="1"/>
</dbReference>
<evidence type="ECO:0000313" key="2">
    <source>
        <dbReference type="EMBL" id="SPO03643.1"/>
    </source>
</evidence>
<dbReference type="GO" id="GO:0016747">
    <property type="term" value="F:acyltransferase activity, transferring groups other than amino-acyl groups"/>
    <property type="evidence" value="ECO:0007669"/>
    <property type="project" value="InterPro"/>
</dbReference>
<evidence type="ECO:0000259" key="1">
    <source>
        <dbReference type="Pfam" id="PF13302"/>
    </source>
</evidence>
<organism evidence="2 3">
    <name type="scientific">Cephalotrichum gorgonifer</name>
    <dbReference type="NCBI Taxonomy" id="2041049"/>
    <lineage>
        <taxon>Eukaryota</taxon>
        <taxon>Fungi</taxon>
        <taxon>Dikarya</taxon>
        <taxon>Ascomycota</taxon>
        <taxon>Pezizomycotina</taxon>
        <taxon>Sordariomycetes</taxon>
        <taxon>Hypocreomycetidae</taxon>
        <taxon>Microascales</taxon>
        <taxon>Microascaceae</taxon>
        <taxon>Cephalotrichum</taxon>
    </lineage>
</organism>
<evidence type="ECO:0000313" key="3">
    <source>
        <dbReference type="Proteomes" id="UP001187682"/>
    </source>
</evidence>
<dbReference type="SUPFAM" id="SSF55729">
    <property type="entry name" value="Acyl-CoA N-acyltransferases (Nat)"/>
    <property type="match status" value="1"/>
</dbReference>
<dbReference type="EMBL" id="ONZQ02000008">
    <property type="protein sequence ID" value="SPO03643.1"/>
    <property type="molecule type" value="Genomic_DNA"/>
</dbReference>
<dbReference type="AlphaFoldDB" id="A0AAE8SWF4"/>
<name>A0AAE8SWF4_9PEZI</name>
<sequence length="227" mass="25473">MASSPTSQLDWVSVKTTLPVRPLPPNSSRPPAITDRLIIRALVPDDVHSLHVLRTQPEVMVNTAVGEIDKDLQETQAKLDLSLAPNDRKTFNVAICLKETGELIGIGGCLSVSSMFGWPEIGYMLRREFWGQGLMTEFLHAWLDMWSKLPREETEFKVDPRTLPGGDGPVQEQVTALTVADNFGSQRVLAKGGFEYSFTWSEPDTRNPTEDIELRLFRYFPTKGLKN</sequence>
<dbReference type="InterPro" id="IPR051531">
    <property type="entry name" value="N-acetyltransferase"/>
</dbReference>
<gene>
    <name evidence="2" type="ORF">DNG_06326</name>
</gene>
<dbReference type="PANTHER" id="PTHR43792">
    <property type="entry name" value="GNAT FAMILY, PUTATIVE (AFU_ORTHOLOGUE AFUA_3G00765)-RELATED-RELATED"/>
    <property type="match status" value="1"/>
</dbReference>
<keyword evidence="3" id="KW-1185">Reference proteome</keyword>
<dbReference type="PANTHER" id="PTHR43792:SF1">
    <property type="entry name" value="N-ACETYLTRANSFERASE DOMAIN-CONTAINING PROTEIN"/>
    <property type="match status" value="1"/>
</dbReference>
<accession>A0AAE8SWF4</accession>
<protein>
    <recommendedName>
        <fullName evidence="1">N-acetyltransferase domain-containing protein</fullName>
    </recommendedName>
</protein>
<proteinExistence type="predicted"/>
<reference evidence="2" key="1">
    <citation type="submission" date="2018-03" db="EMBL/GenBank/DDBJ databases">
        <authorList>
            <person name="Guldener U."/>
        </authorList>
    </citation>
    <scope>NUCLEOTIDE SEQUENCE</scope>
</reference>
<dbReference type="InterPro" id="IPR000182">
    <property type="entry name" value="GNAT_dom"/>
</dbReference>
<dbReference type="Proteomes" id="UP001187682">
    <property type="component" value="Unassembled WGS sequence"/>
</dbReference>
<comment type="caution">
    <text evidence="2">The sequence shown here is derived from an EMBL/GenBank/DDBJ whole genome shotgun (WGS) entry which is preliminary data.</text>
</comment>
<dbReference type="InterPro" id="IPR016181">
    <property type="entry name" value="Acyl_CoA_acyltransferase"/>
</dbReference>
<feature type="domain" description="N-acetyltransferase" evidence="1">
    <location>
        <begin position="36"/>
        <end position="195"/>
    </location>
</feature>
<dbReference type="Pfam" id="PF13302">
    <property type="entry name" value="Acetyltransf_3"/>
    <property type="match status" value="1"/>
</dbReference>